<reference evidence="2 3" key="1">
    <citation type="submission" date="2023-04" db="EMBL/GenBank/DDBJ databases">
        <title>Complete genome sequence of Alisedimentitalea scapharcae.</title>
        <authorList>
            <person name="Rong J.-C."/>
            <person name="Yi M.-L."/>
            <person name="Zhao Q."/>
        </authorList>
    </citation>
    <scope>NUCLEOTIDE SEQUENCE [LARGE SCALE GENOMIC DNA]</scope>
    <source>
        <strain evidence="2 3">KCTC 42119</strain>
    </source>
</reference>
<keyword evidence="3" id="KW-1185">Reference proteome</keyword>
<evidence type="ECO:0000256" key="1">
    <source>
        <dbReference type="SAM" id="SignalP"/>
    </source>
</evidence>
<dbReference type="EMBL" id="CP123584">
    <property type="protein sequence ID" value="WZK87576.1"/>
    <property type="molecule type" value="Genomic_DNA"/>
</dbReference>
<proteinExistence type="predicted"/>
<name>A0ABZ2XSA4_9RHOB</name>
<evidence type="ECO:0000313" key="2">
    <source>
        <dbReference type="EMBL" id="WZK87576.1"/>
    </source>
</evidence>
<sequence length="138" mass="15178">MRMMYKLALAATVALPHMGAPAMAWRASSGLEVFALSDGTIEVLSRAGSATTDFWCAIGDYAVRQARVPTKDRVYLVAPMGPSATRSNYKSVRFGFTKPANADTGQSYSLSIKRVGENLSVGMARQYCFGNYRRDRFF</sequence>
<dbReference type="RefSeq" id="WP_406644842.1">
    <property type="nucleotide sequence ID" value="NZ_CP123584.1"/>
</dbReference>
<accession>A0ABZ2XSA4</accession>
<organism evidence="2 3">
    <name type="scientific">Aliisedimentitalea scapharcae</name>
    <dbReference type="NCBI Taxonomy" id="1524259"/>
    <lineage>
        <taxon>Bacteria</taxon>
        <taxon>Pseudomonadati</taxon>
        <taxon>Pseudomonadota</taxon>
        <taxon>Alphaproteobacteria</taxon>
        <taxon>Rhodobacterales</taxon>
        <taxon>Roseobacteraceae</taxon>
        <taxon>Aliisedimentitalea</taxon>
    </lineage>
</organism>
<feature type="signal peptide" evidence="1">
    <location>
        <begin position="1"/>
        <end position="24"/>
    </location>
</feature>
<keyword evidence="1" id="KW-0732">Signal</keyword>
<feature type="chain" id="PRO_5047393095" description="Secreted protein" evidence="1">
    <location>
        <begin position="25"/>
        <end position="138"/>
    </location>
</feature>
<gene>
    <name evidence="2" type="ORF">QEZ52_13260</name>
</gene>
<evidence type="ECO:0008006" key="4">
    <source>
        <dbReference type="Google" id="ProtNLM"/>
    </source>
</evidence>
<protein>
    <recommendedName>
        <fullName evidence="4">Secreted protein</fullName>
    </recommendedName>
</protein>
<evidence type="ECO:0000313" key="3">
    <source>
        <dbReference type="Proteomes" id="UP001623232"/>
    </source>
</evidence>
<dbReference type="Proteomes" id="UP001623232">
    <property type="component" value="Chromosome"/>
</dbReference>